<dbReference type="SUPFAM" id="SSF56601">
    <property type="entry name" value="beta-lactamase/transpeptidase-like"/>
    <property type="match status" value="1"/>
</dbReference>
<gene>
    <name evidence="1" type="ORF">LCGC14_1253660</name>
</gene>
<dbReference type="AlphaFoldDB" id="A0A0F9L2M3"/>
<dbReference type="InterPro" id="IPR012338">
    <property type="entry name" value="Beta-lactam/transpept-like"/>
</dbReference>
<reference evidence="1" key="1">
    <citation type="journal article" date="2015" name="Nature">
        <title>Complex archaea that bridge the gap between prokaryotes and eukaryotes.</title>
        <authorList>
            <person name="Spang A."/>
            <person name="Saw J.H."/>
            <person name="Jorgensen S.L."/>
            <person name="Zaremba-Niedzwiedzka K."/>
            <person name="Martijn J."/>
            <person name="Lind A.E."/>
            <person name="van Eijk R."/>
            <person name="Schleper C."/>
            <person name="Guy L."/>
            <person name="Ettema T.J."/>
        </authorList>
    </citation>
    <scope>NUCLEOTIDE SEQUENCE</scope>
</reference>
<dbReference type="Gene3D" id="3.40.710.10">
    <property type="entry name" value="DD-peptidase/beta-lactamase superfamily"/>
    <property type="match status" value="1"/>
</dbReference>
<comment type="caution">
    <text evidence="1">The sequence shown here is derived from an EMBL/GenBank/DDBJ whole genome shotgun (WGS) entry which is preliminary data.</text>
</comment>
<evidence type="ECO:0000313" key="1">
    <source>
        <dbReference type="EMBL" id="KKM88939.1"/>
    </source>
</evidence>
<sequence>MVSPFKLNDGSFSSYGYGLIIEPLNKYTAIKHTGGINGFLAHAHYIPEQKLYVAVLANSNHINPIFINEKLTAKALGIVLPEFKKTDVTVQQLAPVLGDYRIDENTLRSLIFENDVLYSKRTGGDKTKLITMSKNSFYYPNSNNYLVIEQNSQGQLVMKYFSGLSTTPTEAIKI</sequence>
<name>A0A0F9L2M3_9ZZZZ</name>
<organism evidence="1">
    <name type="scientific">marine sediment metagenome</name>
    <dbReference type="NCBI Taxonomy" id="412755"/>
    <lineage>
        <taxon>unclassified sequences</taxon>
        <taxon>metagenomes</taxon>
        <taxon>ecological metagenomes</taxon>
    </lineage>
</organism>
<protein>
    <submittedName>
        <fullName evidence="1">Uncharacterized protein</fullName>
    </submittedName>
</protein>
<dbReference type="EMBL" id="LAZR01006893">
    <property type="protein sequence ID" value="KKM88939.1"/>
    <property type="molecule type" value="Genomic_DNA"/>
</dbReference>
<accession>A0A0F9L2M3</accession>
<proteinExistence type="predicted"/>